<proteinExistence type="predicted"/>
<organism evidence="1 2">
    <name type="scientific">Candidatus Methanogaster sp</name>
    <dbReference type="NCBI Taxonomy" id="3386292"/>
    <lineage>
        <taxon>Archaea</taxon>
        <taxon>Methanobacteriati</taxon>
        <taxon>Methanobacteriota</taxon>
        <taxon>Stenosarchaea group</taxon>
        <taxon>Methanomicrobia</taxon>
        <taxon>Methanosarcinales</taxon>
        <taxon>ANME-2 cluster</taxon>
        <taxon>Candidatus Methanogasteraceae</taxon>
        <taxon>Candidatus Methanogaster</taxon>
    </lineage>
</organism>
<name>A0AC61L5D8_9EURY</name>
<comment type="caution">
    <text evidence="1">The sequence shown here is derived from an EMBL/GenBank/DDBJ whole genome shotgun (WGS) entry which is preliminary data.</text>
</comment>
<accession>A0AC61L5D8</accession>
<reference evidence="1" key="1">
    <citation type="submission" date="2018-01" db="EMBL/GenBank/DDBJ databases">
        <authorList>
            <person name="Krukenberg V."/>
        </authorList>
    </citation>
    <scope>NUCLEOTIDE SEQUENCE</scope>
    <source>
        <strain evidence="1">E20ANME2</strain>
    </source>
</reference>
<evidence type="ECO:0000313" key="2">
    <source>
        <dbReference type="Proteomes" id="UP000248329"/>
    </source>
</evidence>
<gene>
    <name evidence="1" type="ORF">C4B59_02290</name>
</gene>
<dbReference type="Proteomes" id="UP000248329">
    <property type="component" value="Unassembled WGS sequence"/>
</dbReference>
<protein>
    <submittedName>
        <fullName evidence="1">Uncharacterized protein</fullName>
    </submittedName>
</protein>
<dbReference type="EMBL" id="PQXF01000003">
    <property type="protein sequence ID" value="PXF61707.1"/>
    <property type="molecule type" value="Genomic_DNA"/>
</dbReference>
<evidence type="ECO:0000313" key="1">
    <source>
        <dbReference type="EMBL" id="PXF61707.1"/>
    </source>
</evidence>
<sequence>MNEKEEIEAEFRELLKEVAAEEQQELKSVIEGGELGLKMSEDLESEYTNLLRQSGLNVEQLELQESKDAEATEKWIAEVTPALVMGDEQQLVLQQLAEEREMSLDQSLAGEDMELLAPVGYTISKSDTMAMDWVPNNTTWNASAWARGGGWGCIGGRAGRRVCVDWWYSFRPKWTKWYNAVSRVYYNGYYIVKANDKWYNCKYARADVDILMNAHQYNWKGWSKWNVLHVAGSNISVHRRFDAVRRTNYPVLLRRRDRAWIRVRTCLDVYAKGRGSYAELNFNTGSNQIRAPWLYVG</sequence>